<accession>A0A1S9PKG7</accession>
<evidence type="ECO:0000313" key="1">
    <source>
        <dbReference type="EMBL" id="OOQ61440.1"/>
    </source>
</evidence>
<reference evidence="1 2" key="1">
    <citation type="submission" date="2016-07" db="EMBL/GenBank/DDBJ databases">
        <title>Genomic analysis of zinc-resistant bacterium Mucilaginibacter pedocola TBZ30.</title>
        <authorList>
            <person name="Huang J."/>
            <person name="Tang J."/>
        </authorList>
    </citation>
    <scope>NUCLEOTIDE SEQUENCE [LARGE SCALE GENOMIC DNA]</scope>
    <source>
        <strain evidence="1 2">TBZ30</strain>
    </source>
</reference>
<comment type="caution">
    <text evidence="1">The sequence shown here is derived from an EMBL/GenBank/DDBJ whole genome shotgun (WGS) entry which is preliminary data.</text>
</comment>
<dbReference type="EMBL" id="MBTF01000002">
    <property type="protein sequence ID" value="OOQ61440.1"/>
    <property type="molecule type" value="Genomic_DNA"/>
</dbReference>
<dbReference type="STRING" id="1792845.BC343_20980"/>
<keyword evidence="2" id="KW-1185">Reference proteome</keyword>
<dbReference type="Proteomes" id="UP000189739">
    <property type="component" value="Unassembled WGS sequence"/>
</dbReference>
<dbReference type="AlphaFoldDB" id="A0A1S9PKG7"/>
<proteinExistence type="predicted"/>
<protein>
    <submittedName>
        <fullName evidence="1">Uncharacterized protein</fullName>
    </submittedName>
</protein>
<gene>
    <name evidence="1" type="ORF">BC343_20980</name>
</gene>
<dbReference type="OrthoDB" id="798465at2"/>
<evidence type="ECO:0000313" key="2">
    <source>
        <dbReference type="Proteomes" id="UP000189739"/>
    </source>
</evidence>
<dbReference type="RefSeq" id="WP_078346728.1">
    <property type="nucleotide sequence ID" value="NZ_MBTF01000002.1"/>
</dbReference>
<name>A0A1S9PKG7_9SPHI</name>
<organism evidence="1 2">
    <name type="scientific">Mucilaginibacter pedocola</name>
    <dbReference type="NCBI Taxonomy" id="1792845"/>
    <lineage>
        <taxon>Bacteria</taxon>
        <taxon>Pseudomonadati</taxon>
        <taxon>Bacteroidota</taxon>
        <taxon>Sphingobacteriia</taxon>
        <taxon>Sphingobacteriales</taxon>
        <taxon>Sphingobacteriaceae</taxon>
        <taxon>Mucilaginibacter</taxon>
    </lineage>
</organism>
<sequence>MQILLEDIIVYTWTGRKHLYKLRDNSYGQWLVFKDGLPVYYLDVFDELYAGLEDSLRYGAFRYLEEKFKRSKDGYSMDANINGIWSSTINDKWFELEMLPLSFFEY</sequence>